<dbReference type="PANTHER" id="PTHR31001:SF49">
    <property type="entry name" value="ZN(II)2CYS6 TRANSCRIPTION FACTOR (EUROFUNG)"/>
    <property type="match status" value="1"/>
</dbReference>
<comment type="caution">
    <text evidence="6">The sequence shown here is derived from an EMBL/GenBank/DDBJ whole genome shotgun (WGS) entry which is preliminary data.</text>
</comment>
<dbReference type="GO" id="GO:0000981">
    <property type="term" value="F:DNA-binding transcription factor activity, RNA polymerase II-specific"/>
    <property type="evidence" value="ECO:0007669"/>
    <property type="project" value="InterPro"/>
</dbReference>
<dbReference type="InterPro" id="IPR036864">
    <property type="entry name" value="Zn2-C6_fun-type_DNA-bd_sf"/>
</dbReference>
<name>A0AAN7BKY9_9PEZI</name>
<evidence type="ECO:0000256" key="1">
    <source>
        <dbReference type="ARBA" id="ARBA00004123"/>
    </source>
</evidence>
<reference evidence="6" key="2">
    <citation type="submission" date="2023-05" db="EMBL/GenBank/DDBJ databases">
        <authorList>
            <consortium name="Lawrence Berkeley National Laboratory"/>
            <person name="Steindorff A."/>
            <person name="Hensen N."/>
            <person name="Bonometti L."/>
            <person name="Westerberg I."/>
            <person name="Brannstrom I.O."/>
            <person name="Guillou S."/>
            <person name="Cros-Aarteil S."/>
            <person name="Calhoun S."/>
            <person name="Haridas S."/>
            <person name="Kuo A."/>
            <person name="Mondo S."/>
            <person name="Pangilinan J."/>
            <person name="Riley R."/>
            <person name="Labutti K."/>
            <person name="Andreopoulos B."/>
            <person name="Lipzen A."/>
            <person name="Chen C."/>
            <person name="Yanf M."/>
            <person name="Daum C."/>
            <person name="Ng V."/>
            <person name="Clum A."/>
            <person name="Ohm R."/>
            <person name="Martin F."/>
            <person name="Silar P."/>
            <person name="Natvig D."/>
            <person name="Lalanne C."/>
            <person name="Gautier V."/>
            <person name="Ament-Velasquez S.L."/>
            <person name="Kruys A."/>
            <person name="Hutchinson M.I."/>
            <person name="Powell A.J."/>
            <person name="Barry K."/>
            <person name="Miller A.N."/>
            <person name="Grigoriev I.V."/>
            <person name="Debuchy R."/>
            <person name="Gladieux P."/>
            <person name="Thoren M.H."/>
            <person name="Johannesson H."/>
        </authorList>
    </citation>
    <scope>NUCLEOTIDE SEQUENCE</scope>
    <source>
        <strain evidence="6">CBS 990.96</strain>
    </source>
</reference>
<dbReference type="PROSITE" id="PS50048">
    <property type="entry name" value="ZN2_CY6_FUNGAL_2"/>
    <property type="match status" value="1"/>
</dbReference>
<feature type="transmembrane region" description="Helical" evidence="4">
    <location>
        <begin position="577"/>
        <end position="598"/>
    </location>
</feature>
<dbReference type="GO" id="GO:0008270">
    <property type="term" value="F:zinc ion binding"/>
    <property type="evidence" value="ECO:0007669"/>
    <property type="project" value="InterPro"/>
</dbReference>
<comment type="subcellular location">
    <subcellularLocation>
        <location evidence="1">Nucleus</location>
    </subcellularLocation>
</comment>
<dbReference type="SMART" id="SM00906">
    <property type="entry name" value="Fungal_trans"/>
    <property type="match status" value="1"/>
</dbReference>
<dbReference type="SUPFAM" id="SSF57701">
    <property type="entry name" value="Zn2/Cys6 DNA-binding domain"/>
    <property type="match status" value="1"/>
</dbReference>
<keyword evidence="2" id="KW-0479">Metal-binding</keyword>
<proteinExistence type="predicted"/>
<accession>A0AAN7BKY9</accession>
<dbReference type="Pfam" id="PF04082">
    <property type="entry name" value="Fungal_trans"/>
    <property type="match status" value="1"/>
</dbReference>
<dbReference type="GO" id="GO:0003677">
    <property type="term" value="F:DNA binding"/>
    <property type="evidence" value="ECO:0007669"/>
    <property type="project" value="InterPro"/>
</dbReference>
<keyword evidence="4" id="KW-0812">Transmembrane</keyword>
<protein>
    <submittedName>
        <fullName evidence="6">Fungal-specific transcription factor domain-containing protein</fullName>
    </submittedName>
</protein>
<dbReference type="SMART" id="SM00066">
    <property type="entry name" value="GAL4"/>
    <property type="match status" value="1"/>
</dbReference>
<keyword evidence="4" id="KW-1133">Transmembrane helix</keyword>
<keyword evidence="3" id="KW-0539">Nucleus</keyword>
<dbReference type="EMBL" id="MU865366">
    <property type="protein sequence ID" value="KAK4225486.1"/>
    <property type="molecule type" value="Genomic_DNA"/>
</dbReference>
<organism evidence="6 7">
    <name type="scientific">Podospora fimiseda</name>
    <dbReference type="NCBI Taxonomy" id="252190"/>
    <lineage>
        <taxon>Eukaryota</taxon>
        <taxon>Fungi</taxon>
        <taxon>Dikarya</taxon>
        <taxon>Ascomycota</taxon>
        <taxon>Pezizomycotina</taxon>
        <taxon>Sordariomycetes</taxon>
        <taxon>Sordariomycetidae</taxon>
        <taxon>Sordariales</taxon>
        <taxon>Podosporaceae</taxon>
        <taxon>Podospora</taxon>
    </lineage>
</organism>
<dbReference type="InterPro" id="IPR050613">
    <property type="entry name" value="Sec_Metabolite_Reg"/>
</dbReference>
<dbReference type="InterPro" id="IPR007219">
    <property type="entry name" value="XnlR_reg_dom"/>
</dbReference>
<evidence type="ECO:0000259" key="5">
    <source>
        <dbReference type="PROSITE" id="PS50048"/>
    </source>
</evidence>
<dbReference type="PROSITE" id="PS00463">
    <property type="entry name" value="ZN2_CY6_FUNGAL_1"/>
    <property type="match status" value="1"/>
</dbReference>
<keyword evidence="4" id="KW-0472">Membrane</keyword>
<evidence type="ECO:0000313" key="7">
    <source>
        <dbReference type="Proteomes" id="UP001301958"/>
    </source>
</evidence>
<evidence type="ECO:0000256" key="3">
    <source>
        <dbReference type="ARBA" id="ARBA00023242"/>
    </source>
</evidence>
<feature type="domain" description="Zn(2)-C6 fungal-type" evidence="5">
    <location>
        <begin position="48"/>
        <end position="79"/>
    </location>
</feature>
<dbReference type="AlphaFoldDB" id="A0AAN7BKY9"/>
<gene>
    <name evidence="6" type="ORF">QBC38DRAFT_482892</name>
</gene>
<keyword evidence="7" id="KW-1185">Reference proteome</keyword>
<reference evidence="6" key="1">
    <citation type="journal article" date="2023" name="Mol. Phylogenet. Evol.">
        <title>Genome-scale phylogeny and comparative genomics of the fungal order Sordariales.</title>
        <authorList>
            <person name="Hensen N."/>
            <person name="Bonometti L."/>
            <person name="Westerberg I."/>
            <person name="Brannstrom I.O."/>
            <person name="Guillou S."/>
            <person name="Cros-Aarteil S."/>
            <person name="Calhoun S."/>
            <person name="Haridas S."/>
            <person name="Kuo A."/>
            <person name="Mondo S."/>
            <person name="Pangilinan J."/>
            <person name="Riley R."/>
            <person name="LaButti K."/>
            <person name="Andreopoulos B."/>
            <person name="Lipzen A."/>
            <person name="Chen C."/>
            <person name="Yan M."/>
            <person name="Daum C."/>
            <person name="Ng V."/>
            <person name="Clum A."/>
            <person name="Steindorff A."/>
            <person name="Ohm R.A."/>
            <person name="Martin F."/>
            <person name="Silar P."/>
            <person name="Natvig D.O."/>
            <person name="Lalanne C."/>
            <person name="Gautier V."/>
            <person name="Ament-Velasquez S.L."/>
            <person name="Kruys A."/>
            <person name="Hutchinson M.I."/>
            <person name="Powell A.J."/>
            <person name="Barry K."/>
            <person name="Miller A.N."/>
            <person name="Grigoriev I.V."/>
            <person name="Debuchy R."/>
            <person name="Gladieux P."/>
            <person name="Hiltunen Thoren M."/>
            <person name="Johannesson H."/>
        </authorList>
    </citation>
    <scope>NUCLEOTIDE SEQUENCE</scope>
    <source>
        <strain evidence="6">CBS 990.96</strain>
    </source>
</reference>
<dbReference type="GO" id="GO:0005634">
    <property type="term" value="C:nucleus"/>
    <property type="evidence" value="ECO:0007669"/>
    <property type="project" value="UniProtKB-SubCell"/>
</dbReference>
<evidence type="ECO:0000256" key="2">
    <source>
        <dbReference type="ARBA" id="ARBA00022723"/>
    </source>
</evidence>
<dbReference type="Gene3D" id="4.10.240.10">
    <property type="entry name" value="Zn(2)-C6 fungal-type DNA-binding domain"/>
    <property type="match status" value="1"/>
</dbReference>
<dbReference type="PANTHER" id="PTHR31001">
    <property type="entry name" value="UNCHARACTERIZED TRANSCRIPTIONAL REGULATORY PROTEIN"/>
    <property type="match status" value="1"/>
</dbReference>
<dbReference type="GO" id="GO:0006351">
    <property type="term" value="P:DNA-templated transcription"/>
    <property type="evidence" value="ECO:0007669"/>
    <property type="project" value="InterPro"/>
</dbReference>
<dbReference type="CDD" id="cd12148">
    <property type="entry name" value="fungal_TF_MHR"/>
    <property type="match status" value="1"/>
</dbReference>
<dbReference type="InterPro" id="IPR001138">
    <property type="entry name" value="Zn2Cys6_DnaBD"/>
</dbReference>
<dbReference type="Pfam" id="PF00172">
    <property type="entry name" value="Zn_clus"/>
    <property type="match status" value="1"/>
</dbReference>
<evidence type="ECO:0000313" key="6">
    <source>
        <dbReference type="EMBL" id="KAK4225486.1"/>
    </source>
</evidence>
<evidence type="ECO:0000256" key="4">
    <source>
        <dbReference type="SAM" id="Phobius"/>
    </source>
</evidence>
<sequence>MSIPPIDHRPLLPMPPSVAAPPTMPEIVMSSNTWTLPPAHKRTRVLLSCAPCRFSKQKCDRQQPCTNCIKKSREGQCTYVPKPEKVKPERSMAARLRRLEGMVREVMHTQQPPQSSALPQGTTPARTVLTAPRDETNGTDEDEEPLAQVVVGKGGQGTYIGATHFMAMLDDIEDLKSYFDDDDDEMPEDSSIRTSTSTGAIGLTREPSYDTSTSPEIFMFAGNAPTCKQDLIDMLPPREVVDTLIERYFSARSPSHHCVHKPTFDKQLLTFYLNPTSTSPHWLSLLYTILSLGTLLSNFTSSSPSPQPNQFNLYRSLSLQSLFLTGLSCPSLTTLQSLLLFCESEFLVNRKTQMNCYLLISLSVRLMLRMGLHRDPANFPHISPFDGEMRRRLWHVACQFDLLVSFHLGLPSMVDSLESDTLFPKNLPDSDISPSCVSLPSPRPDEEYTPLTYPIWKSSICQVFGLVAKRSNSLKLPNYAEVMALDKQLEERWAQVPKFMRHVTFPLSSNSDSPHMLNHRFGLVSLYQKSRCVLHRRYLQHSYSRRICLEAAVALLDYQEYMHLATLPGGMLRESGWFITALAIHDFLLGAMVVYLVLLNSSSTQGEESGGGGENGHGKSRKELLEILKRSHRIWTVITRDDAASLKAVKILGIMLRKLREKSREVEQEENDEWEEVLREKGGDGVEVGSLSLSVSDEIWDSEHNFDPAATTAFDQTQVPLSRQDLMPASTTFDAAWLDIDMGIEEMSWRTFDDAMSGQNNNIIPQDVEDWIDHGPLLPDVSLIASFGLQGPFV</sequence>
<dbReference type="CDD" id="cd00067">
    <property type="entry name" value="GAL4"/>
    <property type="match status" value="1"/>
</dbReference>
<dbReference type="Proteomes" id="UP001301958">
    <property type="component" value="Unassembled WGS sequence"/>
</dbReference>